<keyword evidence="2" id="KW-1185">Reference proteome</keyword>
<reference evidence="1 2" key="1">
    <citation type="submission" date="2007-03" db="EMBL/GenBank/DDBJ databases">
        <authorList>
            <person name="Stal L."/>
            <person name="Ferriera S."/>
            <person name="Johnson J."/>
            <person name="Kravitz S."/>
            <person name="Beeson K."/>
            <person name="Sutton G."/>
            <person name="Rogers Y.-H."/>
            <person name="Friedman R."/>
            <person name="Frazier M."/>
            <person name="Venter J.C."/>
        </authorList>
    </citation>
    <scope>NUCLEOTIDE SEQUENCE [LARGE SCALE GENOMIC DNA]</scope>
    <source>
        <strain evidence="1 2">CCY0110</strain>
    </source>
</reference>
<dbReference type="Proteomes" id="UP000003781">
    <property type="component" value="Unassembled WGS sequence"/>
</dbReference>
<comment type="caution">
    <text evidence="1">The sequence shown here is derived from an EMBL/GenBank/DDBJ whole genome shotgun (WGS) entry which is preliminary data.</text>
</comment>
<protein>
    <submittedName>
        <fullName evidence="1">Uncharacterized protein</fullName>
    </submittedName>
</protein>
<dbReference type="EMBL" id="AAXW01000002">
    <property type="protein sequence ID" value="EAZ93882.1"/>
    <property type="molecule type" value="Genomic_DNA"/>
</dbReference>
<name>A3IJA0_9CHRO</name>
<dbReference type="AlphaFoldDB" id="A3IJA0"/>
<evidence type="ECO:0000313" key="1">
    <source>
        <dbReference type="EMBL" id="EAZ93882.1"/>
    </source>
</evidence>
<sequence length="24" mass="2555">MVSSSFDSSKVRLRGGFNAAINNP</sequence>
<gene>
    <name evidence="1" type="ORF">CY0110_18842</name>
</gene>
<accession>A3IJA0</accession>
<evidence type="ECO:0000313" key="2">
    <source>
        <dbReference type="Proteomes" id="UP000003781"/>
    </source>
</evidence>
<organism evidence="1 2">
    <name type="scientific">Crocosphaera chwakensis CCY0110</name>
    <dbReference type="NCBI Taxonomy" id="391612"/>
    <lineage>
        <taxon>Bacteria</taxon>
        <taxon>Bacillati</taxon>
        <taxon>Cyanobacteriota</taxon>
        <taxon>Cyanophyceae</taxon>
        <taxon>Oscillatoriophycideae</taxon>
        <taxon>Chroococcales</taxon>
        <taxon>Aphanothecaceae</taxon>
        <taxon>Crocosphaera</taxon>
        <taxon>Crocosphaera chwakensis</taxon>
    </lineage>
</organism>
<proteinExistence type="predicted"/>